<accession>W7JI73</accession>
<reference evidence="1 2" key="1">
    <citation type="submission" date="2013-02" db="EMBL/GenBank/DDBJ databases">
        <title>The Genome Sequence of Plasmodium falciparum UGT5.1.</title>
        <authorList>
            <consortium name="The Broad Institute Genome Sequencing Platform"/>
            <consortium name="The Broad Institute Genome Sequencing Center for Infectious Disease"/>
            <person name="Neafsey D."/>
            <person name="Cheeseman I."/>
            <person name="Volkman S."/>
            <person name="Adams J."/>
            <person name="Walker B."/>
            <person name="Young S.K."/>
            <person name="Zeng Q."/>
            <person name="Gargeya S."/>
            <person name="Fitzgerald M."/>
            <person name="Haas B."/>
            <person name="Abouelleil A."/>
            <person name="Alvarado L."/>
            <person name="Arachchi H.M."/>
            <person name="Berlin A.M."/>
            <person name="Chapman S.B."/>
            <person name="Dewar J."/>
            <person name="Goldberg J."/>
            <person name="Griggs A."/>
            <person name="Gujja S."/>
            <person name="Hansen M."/>
            <person name="Howarth C."/>
            <person name="Imamovic A."/>
            <person name="Larimer J."/>
            <person name="McCowan C."/>
            <person name="Murphy C."/>
            <person name="Neiman D."/>
            <person name="Pearson M."/>
            <person name="Priest M."/>
            <person name="Roberts A."/>
            <person name="Saif S."/>
            <person name="Shea T."/>
            <person name="Sisk P."/>
            <person name="Sykes S."/>
            <person name="Wortman J."/>
            <person name="Nusbaum C."/>
            <person name="Birren B."/>
        </authorList>
    </citation>
    <scope>NUCLEOTIDE SEQUENCE [LARGE SCALE GENOMIC DNA]</scope>
    <source>
        <strain evidence="1 2">UGT5.1</strain>
    </source>
</reference>
<protein>
    <submittedName>
        <fullName evidence="1">Uncharacterized protein</fullName>
    </submittedName>
</protein>
<evidence type="ECO:0000313" key="1">
    <source>
        <dbReference type="EMBL" id="EWC78527.1"/>
    </source>
</evidence>
<dbReference type="AlphaFoldDB" id="W7JI73"/>
<sequence length="54" mass="6584">MYNSYIFKCLIKCLIKYINVCLIFSVNKKNNNNNNNNNNKLFIHVYIKLKYNFM</sequence>
<evidence type="ECO:0000313" key="2">
    <source>
        <dbReference type="Proteomes" id="UP000030697"/>
    </source>
</evidence>
<name>W7JI73_PLAFA</name>
<gene>
    <name evidence="1" type="ORF">C923_00776</name>
</gene>
<dbReference type="Proteomes" id="UP000030697">
    <property type="component" value="Unassembled WGS sequence"/>
</dbReference>
<dbReference type="EMBL" id="KE124427">
    <property type="protein sequence ID" value="EWC78527.1"/>
    <property type="molecule type" value="Genomic_DNA"/>
</dbReference>
<proteinExistence type="predicted"/>
<organism evidence="1 2">
    <name type="scientific">Plasmodium falciparum UGT5.1</name>
    <dbReference type="NCBI Taxonomy" id="1237627"/>
    <lineage>
        <taxon>Eukaryota</taxon>
        <taxon>Sar</taxon>
        <taxon>Alveolata</taxon>
        <taxon>Apicomplexa</taxon>
        <taxon>Aconoidasida</taxon>
        <taxon>Haemosporida</taxon>
        <taxon>Plasmodiidae</taxon>
        <taxon>Plasmodium</taxon>
        <taxon>Plasmodium (Laverania)</taxon>
    </lineage>
</organism>